<proteinExistence type="predicted"/>
<dbReference type="Pfam" id="PF02515">
    <property type="entry name" value="CoA_transf_3"/>
    <property type="match status" value="2"/>
</dbReference>
<dbReference type="EMBL" id="ATDP01000081">
    <property type="protein sequence ID" value="EQB15939.1"/>
    <property type="molecule type" value="Genomic_DNA"/>
</dbReference>
<name>T0J1X4_9SPHN</name>
<dbReference type="PANTHER" id="PTHR48229">
    <property type="entry name" value="CAIB/BAIF FAMILY ENZYME (AFU_ORTHOLOGUE AFUA_1G05360)-RELATED"/>
    <property type="match status" value="1"/>
</dbReference>
<dbReference type="PATRIC" id="fig|1331060.3.peg.1806"/>
<evidence type="ECO:0000313" key="1">
    <source>
        <dbReference type="EMBL" id="EQB15939.1"/>
    </source>
</evidence>
<dbReference type="Gene3D" id="3.40.50.10540">
    <property type="entry name" value="Crotonobetainyl-coa:carnitine coa-transferase, domain 1"/>
    <property type="match status" value="1"/>
</dbReference>
<organism evidence="1 2">
    <name type="scientific">Sphingobium lactosutens DS20</name>
    <dbReference type="NCBI Taxonomy" id="1331060"/>
    <lineage>
        <taxon>Bacteria</taxon>
        <taxon>Pseudomonadati</taxon>
        <taxon>Pseudomonadota</taxon>
        <taxon>Alphaproteobacteria</taxon>
        <taxon>Sphingomonadales</taxon>
        <taxon>Sphingomonadaceae</taxon>
        <taxon>Sphingobium</taxon>
    </lineage>
</organism>
<dbReference type="InterPro" id="IPR003673">
    <property type="entry name" value="CoA-Trfase_fam_III"/>
</dbReference>
<reference evidence="1 2" key="1">
    <citation type="journal article" date="2013" name="Genome Announc.">
        <title>Draft Genome Sequence of Sphingobium lactosutens Strain DS20T, Isolated from a Hexachlorocyclohexane Dumpsite.</title>
        <authorList>
            <person name="Kumar R."/>
            <person name="Dwivedi V."/>
            <person name="Negi V."/>
            <person name="Khurana J.P."/>
            <person name="Lal R."/>
        </authorList>
    </citation>
    <scope>NUCLEOTIDE SEQUENCE [LARGE SCALE GENOMIC DNA]</scope>
    <source>
        <strain evidence="1 2">DS20</strain>
    </source>
</reference>
<dbReference type="SUPFAM" id="SSF89796">
    <property type="entry name" value="CoA-transferase family III (CaiB/BaiF)"/>
    <property type="match status" value="2"/>
</dbReference>
<dbReference type="InterPro" id="IPR052985">
    <property type="entry name" value="CoA-trans_III_biosynth/detox"/>
</dbReference>
<protein>
    <recommendedName>
        <fullName evidence="3">Carnitine dehydratase</fullName>
    </recommendedName>
</protein>
<evidence type="ECO:0008006" key="3">
    <source>
        <dbReference type="Google" id="ProtNLM"/>
    </source>
</evidence>
<dbReference type="InterPro" id="IPR023606">
    <property type="entry name" value="CoA-Trfase_III_dom_1_sf"/>
</dbReference>
<sequence length="498" mass="54490">MSNIIEGRIKTALAEPLTSDDRIDPAKELQEVLSSVGLNSHDAGGTISFIGKDPVISSPWPLATMAGVSLMAKAVAFAGIWKTRTGEGQDLSVDLRQVLHRLCPFYDKKWEMLNGYAPGTPSDPTNPFMPSHMYQTRDGRWIQLLNIYPRTKSAALALLGCNDSVSAISAAVRGYDGLDLERRFNEAGLQATLVRTAEEFVATEQFGYLKDMPLVEITKIGDSDPVPFTADPKTPLDGIRALGLGRVIAGAGLGRALAYHGADVLNIWGPNDFEMDLTYYTANVGMRSATMDLKRADELARFKVLAQDADIMFSNRRPGFLGRYNLAAEQMAELKPGLIHVDMSLYGWHGPWADRIGFDQNAGGVSGVFAREGTPERPQLTEIFVVNDYAMSWISSVAVAAALQRRAVEGGSYRIRISLARLSIWLLKMGIFDKSYAASIAGTPGDHEYLAPEMFEADTPCGHYQGVTDQVQMSRTPGFYATPLVPRGSSKPEWLPRC</sequence>
<comment type="caution">
    <text evidence="1">The sequence shown here is derived from an EMBL/GenBank/DDBJ whole genome shotgun (WGS) entry which is preliminary data.</text>
</comment>
<gene>
    <name evidence="1" type="ORF">RLDS_09485</name>
</gene>
<dbReference type="Proteomes" id="UP000015531">
    <property type="component" value="Unassembled WGS sequence"/>
</dbReference>
<keyword evidence="2" id="KW-1185">Reference proteome</keyword>
<dbReference type="OrthoDB" id="7457784at2"/>
<dbReference type="GO" id="GO:0003824">
    <property type="term" value="F:catalytic activity"/>
    <property type="evidence" value="ECO:0007669"/>
    <property type="project" value="InterPro"/>
</dbReference>
<dbReference type="RefSeq" id="WP_021225634.1">
    <property type="nucleotide sequence ID" value="NZ_ATDP01000081.1"/>
</dbReference>
<dbReference type="eggNOG" id="COG1804">
    <property type="taxonomic scope" value="Bacteria"/>
</dbReference>
<dbReference type="AlphaFoldDB" id="T0J1X4"/>
<accession>T0J1X4</accession>
<dbReference type="PANTHER" id="PTHR48229:SF1">
    <property type="entry name" value="ALPHA METHYLACYL-COA RACEMASE-RELATED"/>
    <property type="match status" value="1"/>
</dbReference>
<evidence type="ECO:0000313" key="2">
    <source>
        <dbReference type="Proteomes" id="UP000015531"/>
    </source>
</evidence>